<evidence type="ECO:0000256" key="1">
    <source>
        <dbReference type="SAM" id="Phobius"/>
    </source>
</evidence>
<organism evidence="2 3">
    <name type="scientific">Acinetobacter defluvii</name>
    <dbReference type="NCBI Taxonomy" id="1871111"/>
    <lineage>
        <taxon>Bacteria</taxon>
        <taxon>Pseudomonadati</taxon>
        <taxon>Pseudomonadota</taxon>
        <taxon>Gammaproteobacteria</taxon>
        <taxon>Moraxellales</taxon>
        <taxon>Moraxellaceae</taxon>
        <taxon>Acinetobacter</taxon>
    </lineage>
</organism>
<feature type="transmembrane region" description="Helical" evidence="1">
    <location>
        <begin position="75"/>
        <end position="95"/>
    </location>
</feature>
<name>A0A2S2FFZ9_9GAMM</name>
<dbReference type="Proteomes" id="UP000245977">
    <property type="component" value="Chromosome"/>
</dbReference>
<sequence length="193" mass="21915">MKSVIKGIVIILMILYPFLIGWGLSQGHFVWVSAILIVLGVMRLLSKGNSLLLPLTWFAILCGGLSLLLKDHAWLKMYPVFMSVGAGIIFATTLIKPPSMIERFARLVEPDLPESGVIWTRKVTIIWCVFFVINAVIALYTVIFAPMKVWVIYNGFISYILMGILFLGEFILRKRQQRLNQQVLAELDDQNNE</sequence>
<evidence type="ECO:0000313" key="3">
    <source>
        <dbReference type="Proteomes" id="UP000245977"/>
    </source>
</evidence>
<dbReference type="KEGG" id="adv:DJ533_15525"/>
<dbReference type="STRING" id="1871111.GCA_001704615_00521"/>
<dbReference type="GO" id="GO:0008233">
    <property type="term" value="F:peptidase activity"/>
    <property type="evidence" value="ECO:0007669"/>
    <property type="project" value="UniProtKB-KW"/>
</dbReference>
<reference evidence="2" key="1">
    <citation type="submission" date="2019-08" db="EMBL/GenBank/DDBJ databases">
        <title>The complete genome of Acinetobacter defluvii strain WCHAD010030.</title>
        <authorList>
            <person name="Hu Y."/>
            <person name="Qin J."/>
            <person name="Feng Y."/>
            <person name="Zong Z."/>
        </authorList>
    </citation>
    <scope>NUCLEOTIDE SEQUENCE</scope>
    <source>
        <strain evidence="2">WCHA30</strain>
    </source>
</reference>
<keyword evidence="1" id="KW-1133">Transmembrane helix</keyword>
<keyword evidence="1" id="KW-0472">Membrane</keyword>
<dbReference type="Pfam" id="PF04279">
    <property type="entry name" value="IspA"/>
    <property type="match status" value="1"/>
</dbReference>
<dbReference type="GO" id="GO:0006508">
    <property type="term" value="P:proteolysis"/>
    <property type="evidence" value="ECO:0007669"/>
    <property type="project" value="UniProtKB-KW"/>
</dbReference>
<dbReference type="InterPro" id="IPR006008">
    <property type="entry name" value="YciB"/>
</dbReference>
<gene>
    <name evidence="2" type="ORF">DJ533_15525</name>
</gene>
<feature type="transmembrane region" description="Helical" evidence="1">
    <location>
        <begin position="7"/>
        <end position="23"/>
    </location>
</feature>
<dbReference type="OrthoDB" id="8537043at2"/>
<proteinExistence type="predicted"/>
<dbReference type="RefSeq" id="WP_065994428.1">
    <property type="nucleotide sequence ID" value="NZ_CP029397.2"/>
</dbReference>
<keyword evidence="3" id="KW-1185">Reference proteome</keyword>
<accession>A0A2S2FFZ9</accession>
<dbReference type="EMBL" id="CP029397">
    <property type="protein sequence ID" value="AWL29874.1"/>
    <property type="molecule type" value="Genomic_DNA"/>
</dbReference>
<feature type="transmembrane region" description="Helical" evidence="1">
    <location>
        <begin position="52"/>
        <end position="69"/>
    </location>
</feature>
<dbReference type="GO" id="GO:0016020">
    <property type="term" value="C:membrane"/>
    <property type="evidence" value="ECO:0007669"/>
    <property type="project" value="InterPro"/>
</dbReference>
<feature type="transmembrane region" description="Helical" evidence="1">
    <location>
        <begin position="29"/>
        <end position="45"/>
    </location>
</feature>
<protein>
    <submittedName>
        <fullName evidence="2">Clp protease</fullName>
    </submittedName>
</protein>
<feature type="transmembrane region" description="Helical" evidence="1">
    <location>
        <begin position="151"/>
        <end position="172"/>
    </location>
</feature>
<evidence type="ECO:0000313" key="2">
    <source>
        <dbReference type="EMBL" id="AWL29874.1"/>
    </source>
</evidence>
<feature type="transmembrane region" description="Helical" evidence="1">
    <location>
        <begin position="125"/>
        <end position="145"/>
    </location>
</feature>
<keyword evidence="2" id="KW-0378">Hydrolase</keyword>
<dbReference type="AlphaFoldDB" id="A0A2S2FFZ9"/>
<keyword evidence="1" id="KW-0812">Transmembrane</keyword>
<keyword evidence="2" id="KW-0645">Protease</keyword>